<protein>
    <submittedName>
        <fullName evidence="1">Uncharacterized protein</fullName>
    </submittedName>
</protein>
<sequence>MIIGRSYETKGAKKMKRLSSRIVIVLAVLLSFMTLCFAEFQPDPSRWVWINSNETTGLWFDKRTVSVKQNYGRYQVRLWTLQYENSPDEYYAKILYNVDINNRQIYIMEGLKYDMQGNLIDSVYANQIKDNPVNVVPDTNSELIYSIATIYIPHKA</sequence>
<dbReference type="RefSeq" id="WP_012938417.1">
    <property type="nucleotide sequence ID" value="NC_013740.1"/>
</dbReference>
<dbReference type="EMBL" id="CP001859">
    <property type="protein sequence ID" value="ADB47428.1"/>
    <property type="molecule type" value="Genomic_DNA"/>
</dbReference>
<evidence type="ECO:0000313" key="1">
    <source>
        <dbReference type="EMBL" id="ADB47428.1"/>
    </source>
</evidence>
<evidence type="ECO:0000313" key="2">
    <source>
        <dbReference type="Proteomes" id="UP000001902"/>
    </source>
</evidence>
<dbReference type="AlphaFoldDB" id="D2RK26"/>
<gene>
    <name evidence="1" type="ordered locus">Acfer_1059</name>
</gene>
<dbReference type="OrthoDB" id="3077012at2"/>
<accession>D2RK26</accession>
<organism evidence="1 2">
    <name type="scientific">Acidaminococcus fermentans (strain ATCC 25085 / DSM 20731 / CCUG 9996 / CIP 106432 / VR4)</name>
    <dbReference type="NCBI Taxonomy" id="591001"/>
    <lineage>
        <taxon>Bacteria</taxon>
        <taxon>Bacillati</taxon>
        <taxon>Bacillota</taxon>
        <taxon>Negativicutes</taxon>
        <taxon>Acidaminococcales</taxon>
        <taxon>Acidaminococcaceae</taxon>
        <taxon>Acidaminococcus</taxon>
    </lineage>
</organism>
<reference evidence="1 2" key="1">
    <citation type="journal article" date="2010" name="Stand. Genomic Sci.">
        <title>Complete genome sequence of Acidaminococcus fermentans type strain (VR4).</title>
        <authorList>
            <person name="Chang Y.J."/>
            <person name="Pukall R."/>
            <person name="Saunders E."/>
            <person name="Lapidus A."/>
            <person name="Copeland A."/>
            <person name="Nolan M."/>
            <person name="Glavina Del Rio T."/>
            <person name="Lucas S."/>
            <person name="Chen F."/>
            <person name="Tice H."/>
            <person name="Cheng J.F."/>
            <person name="Han C."/>
            <person name="Detter J.C."/>
            <person name="Bruce D."/>
            <person name="Goodwin L."/>
            <person name="Pitluck S."/>
            <person name="Mikhailova N."/>
            <person name="Liolios K."/>
            <person name="Pati A."/>
            <person name="Ivanova N."/>
            <person name="Mavromatis K."/>
            <person name="Chen A."/>
            <person name="Palaniappan K."/>
            <person name="Land M."/>
            <person name="Hauser L."/>
            <person name="Jeffries C.D."/>
            <person name="Brettin T."/>
            <person name="Rohde M."/>
            <person name="Goker M."/>
            <person name="Bristow J."/>
            <person name="Eisen J.A."/>
            <person name="Markowitz V."/>
            <person name="Hugenholtz P."/>
            <person name="Kyrpides N.C."/>
            <person name="Klenk H.P."/>
        </authorList>
    </citation>
    <scope>NUCLEOTIDE SEQUENCE [LARGE SCALE GENOMIC DNA]</scope>
    <source>
        <strain evidence="2">ATCC 25085 / DSM 20731 / CCUG 9996 / CIP 106432 / VR4</strain>
    </source>
</reference>
<dbReference type="GeneID" id="78335853"/>
<proteinExistence type="predicted"/>
<dbReference type="HOGENOM" id="CLU_1682847_0_0_9"/>
<name>D2RK26_ACIFV</name>
<keyword evidence="2" id="KW-1185">Reference proteome</keyword>
<dbReference type="KEGG" id="afn:Acfer_1059"/>
<dbReference type="STRING" id="591001.Acfer_1059"/>
<dbReference type="Proteomes" id="UP000001902">
    <property type="component" value="Chromosome"/>
</dbReference>